<proteinExistence type="predicted"/>
<evidence type="ECO:0000313" key="4">
    <source>
        <dbReference type="Proteomes" id="UP000250189"/>
    </source>
</evidence>
<sequence length="77" mass="9224">MSEAEFWEWVASEVRKAREAEQSRVSIVELIERELEEARKRKEYFLRKGDMEEFYYWEGYVGALLTVKGLLKKFGVV</sequence>
<dbReference type="GeneID" id="33322183"/>
<keyword evidence="4" id="KW-1185">Reference proteome</keyword>
<evidence type="ECO:0000313" key="1">
    <source>
        <dbReference type="EMBL" id="ASJ16718.1"/>
    </source>
</evidence>
<gene>
    <name evidence="1" type="ORF">A3L04_06350</name>
    <name evidence="2" type="ORF">CHITON_1407</name>
</gene>
<protein>
    <submittedName>
        <fullName evidence="2">Uncharacterized protein</fullName>
    </submittedName>
</protein>
<dbReference type="AlphaFoldDB" id="A0A160VUB2"/>
<reference evidence="3" key="1">
    <citation type="submission" date="2016-01" db="EMBL/GenBank/DDBJ databases">
        <authorList>
            <person name="Vorgias C.E."/>
        </authorList>
    </citation>
    <scope>NUCLEOTIDE SEQUENCE [LARGE SCALE GENOMIC DNA]</scope>
</reference>
<dbReference type="EMBL" id="CP015193">
    <property type="protein sequence ID" value="ASJ16718.1"/>
    <property type="molecule type" value="Genomic_DNA"/>
</dbReference>
<dbReference type="KEGG" id="tch:CHITON_1407"/>
<organism evidence="2 3">
    <name type="scientific">Thermococcus chitonophagus</name>
    <dbReference type="NCBI Taxonomy" id="54262"/>
    <lineage>
        <taxon>Archaea</taxon>
        <taxon>Methanobacteriati</taxon>
        <taxon>Methanobacteriota</taxon>
        <taxon>Thermococci</taxon>
        <taxon>Thermococcales</taxon>
        <taxon>Thermococcaceae</taxon>
        <taxon>Thermococcus</taxon>
    </lineage>
</organism>
<accession>A0A160VUB2</accession>
<dbReference type="EMBL" id="LN999010">
    <property type="protein sequence ID" value="CUX78186.1"/>
    <property type="molecule type" value="Genomic_DNA"/>
</dbReference>
<evidence type="ECO:0000313" key="2">
    <source>
        <dbReference type="EMBL" id="CUX78186.1"/>
    </source>
</evidence>
<dbReference type="Proteomes" id="UP000093069">
    <property type="component" value="Chromosome I"/>
</dbReference>
<name>A0A160VUB2_9EURY</name>
<evidence type="ECO:0000313" key="3">
    <source>
        <dbReference type="Proteomes" id="UP000093069"/>
    </source>
</evidence>
<dbReference type="Proteomes" id="UP000250189">
    <property type="component" value="Chromosome"/>
</dbReference>
<dbReference type="OrthoDB" id="96012at2157"/>
<reference evidence="1 4" key="3">
    <citation type="submission" date="2016-04" db="EMBL/GenBank/DDBJ databases">
        <title>Complete genome sequence of Thermococcus chitonophagus type strain GC74.</title>
        <authorList>
            <person name="Oger P.M."/>
        </authorList>
    </citation>
    <scope>NUCLEOTIDE SEQUENCE [LARGE SCALE GENOMIC DNA]</scope>
    <source>
        <strain evidence="1 4">GC74</strain>
    </source>
</reference>
<dbReference type="STRING" id="54262.CHITON_1407"/>
<dbReference type="RefSeq" id="WP_068578033.1">
    <property type="nucleotide sequence ID" value="NZ_CP015193.1"/>
</dbReference>
<reference evidence="2" key="2">
    <citation type="submission" date="2016-01" db="EMBL/GenBank/DDBJ databases">
        <authorList>
            <person name="Oliw E.H."/>
        </authorList>
    </citation>
    <scope>NUCLEOTIDE SEQUENCE</scope>
    <source>
        <strain evidence="2">1</strain>
    </source>
</reference>